<evidence type="ECO:0000313" key="4">
    <source>
        <dbReference type="Proteomes" id="UP000254978"/>
    </source>
</evidence>
<sequence length="104" mass="11123">MELALLLLGVAATASVCGYAGSALSRRRKRGVRGIFLIGFLCGTLAVSLMARAQRIGGLVAAGPRKSALLFDEVRRHLPYSGTSRSATPGSQPRRAQNRVMVRR</sequence>
<name>A0A378TA45_9MYCO</name>
<accession>A0A378TA45</accession>
<protein>
    <submittedName>
        <fullName evidence="3">Uncharacterized protein</fullName>
    </submittedName>
</protein>
<gene>
    <name evidence="3" type="ORF">NCTC10821_00991</name>
</gene>
<dbReference type="AlphaFoldDB" id="A0A378TA45"/>
<organism evidence="3 4">
    <name type="scientific">Mycolicibacterium tokaiense</name>
    <dbReference type="NCBI Taxonomy" id="39695"/>
    <lineage>
        <taxon>Bacteria</taxon>
        <taxon>Bacillati</taxon>
        <taxon>Actinomycetota</taxon>
        <taxon>Actinomycetes</taxon>
        <taxon>Mycobacteriales</taxon>
        <taxon>Mycobacteriaceae</taxon>
        <taxon>Mycolicibacterium</taxon>
    </lineage>
</organism>
<keyword evidence="4" id="KW-1185">Reference proteome</keyword>
<keyword evidence="2" id="KW-1133">Transmembrane helix</keyword>
<keyword evidence="2" id="KW-0812">Transmembrane</keyword>
<dbReference type="EMBL" id="UGQT01000001">
    <property type="protein sequence ID" value="STZ57490.1"/>
    <property type="molecule type" value="Genomic_DNA"/>
</dbReference>
<proteinExistence type="predicted"/>
<evidence type="ECO:0000256" key="1">
    <source>
        <dbReference type="SAM" id="MobiDB-lite"/>
    </source>
</evidence>
<keyword evidence="2" id="KW-0472">Membrane</keyword>
<evidence type="ECO:0000256" key="2">
    <source>
        <dbReference type="SAM" id="Phobius"/>
    </source>
</evidence>
<feature type="transmembrane region" description="Helical" evidence="2">
    <location>
        <begin position="34"/>
        <end position="51"/>
    </location>
</feature>
<feature type="region of interest" description="Disordered" evidence="1">
    <location>
        <begin position="80"/>
        <end position="104"/>
    </location>
</feature>
<feature type="compositionally biased region" description="Polar residues" evidence="1">
    <location>
        <begin position="81"/>
        <end position="95"/>
    </location>
</feature>
<evidence type="ECO:0000313" key="3">
    <source>
        <dbReference type="EMBL" id="STZ57490.1"/>
    </source>
</evidence>
<dbReference type="Proteomes" id="UP000254978">
    <property type="component" value="Unassembled WGS sequence"/>
</dbReference>
<reference evidence="3 4" key="1">
    <citation type="submission" date="2018-06" db="EMBL/GenBank/DDBJ databases">
        <authorList>
            <consortium name="Pathogen Informatics"/>
            <person name="Doyle S."/>
        </authorList>
    </citation>
    <scope>NUCLEOTIDE SEQUENCE [LARGE SCALE GENOMIC DNA]</scope>
    <source>
        <strain evidence="3 4">NCTC10821</strain>
    </source>
</reference>